<proteinExistence type="predicted"/>
<protein>
    <submittedName>
        <fullName evidence="1">Phage minor capsid protein 2</fullName>
    </submittedName>
</protein>
<accession>A0A1I5AVU3</accession>
<dbReference type="GO" id="GO:0005198">
    <property type="term" value="F:structural molecule activity"/>
    <property type="evidence" value="ECO:0007669"/>
    <property type="project" value="InterPro"/>
</dbReference>
<organism evidence="1 2">
    <name type="scientific">Mycetocola miduiensis</name>
    <dbReference type="NCBI Taxonomy" id="995034"/>
    <lineage>
        <taxon>Bacteria</taxon>
        <taxon>Bacillati</taxon>
        <taxon>Actinomycetota</taxon>
        <taxon>Actinomycetes</taxon>
        <taxon>Micrococcales</taxon>
        <taxon>Microbacteriaceae</taxon>
        <taxon>Mycetocola</taxon>
    </lineage>
</organism>
<gene>
    <name evidence="1" type="ORF">SAMN05216219_1561</name>
</gene>
<reference evidence="2" key="1">
    <citation type="submission" date="2016-10" db="EMBL/GenBank/DDBJ databases">
        <authorList>
            <person name="Varghese N."/>
            <person name="Submissions S."/>
        </authorList>
    </citation>
    <scope>NUCLEOTIDE SEQUENCE [LARGE SCALE GENOMIC DNA]</scope>
    <source>
        <strain evidence="2">CGMCC 1.11101</strain>
    </source>
</reference>
<evidence type="ECO:0000313" key="2">
    <source>
        <dbReference type="Proteomes" id="UP000198867"/>
    </source>
</evidence>
<dbReference type="OrthoDB" id="3197444at2"/>
<dbReference type="EMBL" id="FOVM01000004">
    <property type="protein sequence ID" value="SFN66339.1"/>
    <property type="molecule type" value="Genomic_DNA"/>
</dbReference>
<dbReference type="STRING" id="995034.SAMN05216219_1561"/>
<dbReference type="Proteomes" id="UP000198867">
    <property type="component" value="Unassembled WGS sequence"/>
</dbReference>
<dbReference type="InterPro" id="IPR009319">
    <property type="entry name" value="Phage_A118_VSP1"/>
</dbReference>
<name>A0A1I5AVU3_9MICO</name>
<evidence type="ECO:0000313" key="1">
    <source>
        <dbReference type="EMBL" id="SFN66339.1"/>
    </source>
</evidence>
<dbReference type="Pfam" id="PF06152">
    <property type="entry name" value="Phage_min_cap2"/>
    <property type="match status" value="1"/>
</dbReference>
<dbReference type="AlphaFoldDB" id="A0A1I5AVU3"/>
<dbReference type="RefSeq" id="WP_090710303.1">
    <property type="nucleotide sequence ID" value="NZ_FOVM01000004.1"/>
</dbReference>
<sequence length="400" mass="43983">MALYVPDPDISTPDLIDDLGRVLAGRYMNAEDELIREIAQRAYRDIELQARLADAAEDRVQGYAYAIQRNRELAKLAGERAKSIRELQALAIQVVGRLRDENLAEELIRVAAEQGEAEAAARLSLARRLPATTTLNGTASQAVAQVTLSLQSRLEALNQRITRFPQDAYQHIVSLTSPNVLLGTSTKMLAQRQAVQNFLADGITGFVDKADRRWRIGTYAEMAGRTSVARAFNDAGVWRMQQSGINLVTIQGGLASCAKCAPWVGKILSTDGSTGTILLPHATLNETIPVTIVGTTDEARSAGLWHPNCSHRATAYLPGLSIPQAGFEYSEEADKARERQRDLEVQIRSAKRKADVAGDPVTRRRELNKVKGKQQELRDHLAATGRKRNSAREQLHFAGN</sequence>
<keyword evidence="2" id="KW-1185">Reference proteome</keyword>